<accession>A0A2G8S2E1</accession>
<evidence type="ECO:0008006" key="3">
    <source>
        <dbReference type="Google" id="ProtNLM"/>
    </source>
</evidence>
<dbReference type="AlphaFoldDB" id="A0A2G8S2E1"/>
<name>A0A2G8S2E1_9APHY</name>
<dbReference type="SUPFAM" id="SSF52047">
    <property type="entry name" value="RNI-like"/>
    <property type="match status" value="1"/>
</dbReference>
<dbReference type="InterPro" id="IPR032675">
    <property type="entry name" value="LRR_dom_sf"/>
</dbReference>
<dbReference type="Proteomes" id="UP000230002">
    <property type="component" value="Unassembled WGS sequence"/>
</dbReference>
<proteinExistence type="predicted"/>
<sequence>MQKTRMEDNMMAGCLMDVVVDDNKRSDGLVLAQWTRLEDLNLDVFQLIADQLQQQEADLCALASSSRKLRSLAFSRLFARCRVDITKPGPHDPPQAICSYVRHLTHCGPLDQEGALLRFETLLDQFPLLDSVTLEDTEGRLPWGIMKACLIRSRLMSLKVDLGFHELAVPLYPDDDIAATPISLQTFAWTTTLWREWAKWKLPSKRTYHRVDMRPDFDFERACITGIVRTMHETVQSLSLPVESAPILAMADLSWPRLRDLSLDGRFLDVAHISSLKHLLPAVPSLRNLSILAGRIWGLGTLGRYPILPKPSSATSLLALPSASEDHPEHETSHSPLLSELRSLRIAYPDPDDEIFSLRMPHLTHLSLRDYPRVYHQLAYGYNVRDGPEGRPWAAPLLSPDEAFSLLQRMDLPHLTSLELVYIAPDARSDDALLSYIVQSLPKLEHLELHHYRGLGGPNRPRTDRVQHTHIAQLLSAAKMLRTLRLNLDFHEDHQAYCANRRKRDAWLALFREERGPEIVEIVAASCPQLEHVALLYHGFEGGTWAEFHPQRCAEPRFVLDNTREHLDEEACAREWGSM</sequence>
<organism evidence="1 2">
    <name type="scientific">Ganoderma sinense ZZ0214-1</name>
    <dbReference type="NCBI Taxonomy" id="1077348"/>
    <lineage>
        <taxon>Eukaryota</taxon>
        <taxon>Fungi</taxon>
        <taxon>Dikarya</taxon>
        <taxon>Basidiomycota</taxon>
        <taxon>Agaricomycotina</taxon>
        <taxon>Agaricomycetes</taxon>
        <taxon>Polyporales</taxon>
        <taxon>Polyporaceae</taxon>
        <taxon>Ganoderma</taxon>
    </lineage>
</organism>
<evidence type="ECO:0000313" key="2">
    <source>
        <dbReference type="Proteomes" id="UP000230002"/>
    </source>
</evidence>
<keyword evidence="2" id="KW-1185">Reference proteome</keyword>
<evidence type="ECO:0000313" key="1">
    <source>
        <dbReference type="EMBL" id="PIL27935.1"/>
    </source>
</evidence>
<dbReference type="OrthoDB" id="3270220at2759"/>
<dbReference type="Gene3D" id="3.80.10.10">
    <property type="entry name" value="Ribonuclease Inhibitor"/>
    <property type="match status" value="1"/>
</dbReference>
<gene>
    <name evidence="1" type="ORF">GSI_09970</name>
</gene>
<dbReference type="EMBL" id="AYKW01000032">
    <property type="protein sequence ID" value="PIL27935.1"/>
    <property type="molecule type" value="Genomic_DNA"/>
</dbReference>
<reference evidence="1 2" key="1">
    <citation type="journal article" date="2015" name="Sci. Rep.">
        <title>Chromosome-level genome map provides insights into diverse defense mechanisms in the medicinal fungus Ganoderma sinense.</title>
        <authorList>
            <person name="Zhu Y."/>
            <person name="Xu J."/>
            <person name="Sun C."/>
            <person name="Zhou S."/>
            <person name="Xu H."/>
            <person name="Nelson D.R."/>
            <person name="Qian J."/>
            <person name="Song J."/>
            <person name="Luo H."/>
            <person name="Xiang L."/>
            <person name="Li Y."/>
            <person name="Xu Z."/>
            <person name="Ji A."/>
            <person name="Wang L."/>
            <person name="Lu S."/>
            <person name="Hayward A."/>
            <person name="Sun W."/>
            <person name="Li X."/>
            <person name="Schwartz D.C."/>
            <person name="Wang Y."/>
            <person name="Chen S."/>
        </authorList>
    </citation>
    <scope>NUCLEOTIDE SEQUENCE [LARGE SCALE GENOMIC DNA]</scope>
    <source>
        <strain evidence="1 2">ZZ0214-1</strain>
    </source>
</reference>
<protein>
    <recommendedName>
        <fullName evidence="3">F-box domain-containing protein</fullName>
    </recommendedName>
</protein>
<comment type="caution">
    <text evidence="1">The sequence shown here is derived from an EMBL/GenBank/DDBJ whole genome shotgun (WGS) entry which is preliminary data.</text>
</comment>